<dbReference type="InterPro" id="IPR052169">
    <property type="entry name" value="CW_Biosynth-Accessory"/>
</dbReference>
<dbReference type="PANTHER" id="PTHR33393:SF13">
    <property type="entry name" value="PGA BIOSYNTHESIS PROTEIN CAPA"/>
    <property type="match status" value="1"/>
</dbReference>
<comment type="similarity">
    <text evidence="1">Belongs to the CapA family.</text>
</comment>
<dbReference type="SUPFAM" id="SSF56300">
    <property type="entry name" value="Metallo-dependent phosphatases"/>
    <property type="match status" value="1"/>
</dbReference>
<dbReference type="EMBL" id="JAVREN010000067">
    <property type="protein sequence ID" value="MDT0310377.1"/>
    <property type="molecule type" value="Genomic_DNA"/>
</dbReference>
<comment type="caution">
    <text evidence="4">The sequence shown here is derived from an EMBL/GenBank/DDBJ whole genome shotgun (WGS) entry which is preliminary data.</text>
</comment>
<evidence type="ECO:0000313" key="5">
    <source>
        <dbReference type="Proteomes" id="UP001183388"/>
    </source>
</evidence>
<reference evidence="5" key="1">
    <citation type="submission" date="2023-07" db="EMBL/GenBank/DDBJ databases">
        <title>30 novel species of actinomycetes from the DSMZ collection.</title>
        <authorList>
            <person name="Nouioui I."/>
        </authorList>
    </citation>
    <scope>NUCLEOTIDE SEQUENCE [LARGE SCALE GENOMIC DNA]</scope>
    <source>
        <strain evidence="5">DSM 44917</strain>
    </source>
</reference>
<evidence type="ECO:0000256" key="1">
    <source>
        <dbReference type="ARBA" id="ARBA00005662"/>
    </source>
</evidence>
<feature type="chain" id="PRO_5046039479" evidence="2">
    <location>
        <begin position="36"/>
        <end position="399"/>
    </location>
</feature>
<accession>A0ABU2LFR7</accession>
<proteinExistence type="inferred from homology"/>
<dbReference type="GO" id="GO:0016787">
    <property type="term" value="F:hydrolase activity"/>
    <property type="evidence" value="ECO:0007669"/>
    <property type="project" value="UniProtKB-KW"/>
</dbReference>
<protein>
    <submittedName>
        <fullName evidence="4">CapA family protein</fullName>
        <ecNumber evidence="4">3.1.-.-</ecNumber>
    </submittedName>
</protein>
<dbReference type="Gene3D" id="3.60.21.10">
    <property type="match status" value="1"/>
</dbReference>
<dbReference type="EC" id="3.1.-.-" evidence="4"/>
<evidence type="ECO:0000256" key="2">
    <source>
        <dbReference type="SAM" id="SignalP"/>
    </source>
</evidence>
<keyword evidence="5" id="KW-1185">Reference proteome</keyword>
<organism evidence="4 5">
    <name type="scientific">Streptomyces boetiae</name>
    <dbReference type="NCBI Taxonomy" id="3075541"/>
    <lineage>
        <taxon>Bacteria</taxon>
        <taxon>Bacillati</taxon>
        <taxon>Actinomycetota</taxon>
        <taxon>Actinomycetes</taxon>
        <taxon>Kitasatosporales</taxon>
        <taxon>Streptomycetaceae</taxon>
        <taxon>Streptomyces</taxon>
    </lineage>
</organism>
<evidence type="ECO:0000259" key="3">
    <source>
        <dbReference type="SMART" id="SM00854"/>
    </source>
</evidence>
<dbReference type="RefSeq" id="WP_311633345.1">
    <property type="nucleotide sequence ID" value="NZ_JAVREN010000067.1"/>
</dbReference>
<keyword evidence="4" id="KW-0378">Hydrolase</keyword>
<keyword evidence="2" id="KW-0732">Signal</keyword>
<dbReference type="Pfam" id="PF09587">
    <property type="entry name" value="PGA_cap"/>
    <property type="match status" value="1"/>
</dbReference>
<dbReference type="CDD" id="cd07381">
    <property type="entry name" value="MPP_CapA"/>
    <property type="match status" value="1"/>
</dbReference>
<dbReference type="InterPro" id="IPR019079">
    <property type="entry name" value="Capsule_synth_CapA"/>
</dbReference>
<dbReference type="Proteomes" id="UP001183388">
    <property type="component" value="Unassembled WGS sequence"/>
</dbReference>
<dbReference type="SMART" id="SM00854">
    <property type="entry name" value="PGA_cap"/>
    <property type="match status" value="1"/>
</dbReference>
<dbReference type="InterPro" id="IPR029052">
    <property type="entry name" value="Metallo-depent_PP-like"/>
</dbReference>
<evidence type="ECO:0000313" key="4">
    <source>
        <dbReference type="EMBL" id="MDT0310377.1"/>
    </source>
</evidence>
<feature type="signal peptide" evidence="2">
    <location>
        <begin position="1"/>
        <end position="35"/>
    </location>
</feature>
<sequence>MPSSAPLHPGRPSFAPRLRRSLAAVLLAAPLAVTACGGGSGEAGERRAARTERAERTAPRPFTLVATGDLLVHDSVILQAQRDAGGTGHDFGPMLAGAADLVKGADLALCHMETVYGAEGGPFTGYPAFQTPPEIARAVRGLGYDGCSTASNHTLDAGTEGVARTLDAMDRAGLAHAGSARTQAERDTPVLLEAGGARIAHLAYTYGTNGIPVPEGKPWLVNLMEPAQIVADARAARASGADLVIVSLHWGTEWQEEPDATQLALAEELTASAEGGRRDIDLILGTHAHVPQAYEKVNGTWVVYGMGDQVAGEMTDPRGQLGSAARFTFAPPKERGGAWTVRKAEFVPHAVDNDPIQVVNLPRALEGEPGQERWREALDAISSAVLSRGGAEDGLTMGR</sequence>
<name>A0ABU2LFR7_9ACTN</name>
<dbReference type="PANTHER" id="PTHR33393">
    <property type="entry name" value="POLYGLUTAMINE SYNTHESIS ACCESSORY PROTEIN RV0574C-RELATED"/>
    <property type="match status" value="1"/>
</dbReference>
<gene>
    <name evidence="4" type="ORF">RM780_26005</name>
</gene>
<feature type="domain" description="Capsule synthesis protein CapA" evidence="3">
    <location>
        <begin position="63"/>
        <end position="313"/>
    </location>
</feature>